<evidence type="ECO:0000256" key="1">
    <source>
        <dbReference type="SAM" id="MobiDB-lite"/>
    </source>
</evidence>
<keyword evidence="3" id="KW-1185">Reference proteome</keyword>
<accession>A0A512H8R2</accession>
<evidence type="ECO:0000313" key="3">
    <source>
        <dbReference type="Proteomes" id="UP000321567"/>
    </source>
</evidence>
<name>A0A512H8R2_9PROT</name>
<dbReference type="EMBL" id="BJZO01000048">
    <property type="protein sequence ID" value="GEO81790.1"/>
    <property type="molecule type" value="Genomic_DNA"/>
</dbReference>
<protein>
    <submittedName>
        <fullName evidence="2">Flagellar assembly protein FliX</fullName>
    </submittedName>
</protein>
<dbReference type="Pfam" id="PF10768">
    <property type="entry name" value="FliX"/>
    <property type="match status" value="1"/>
</dbReference>
<dbReference type="Proteomes" id="UP000321567">
    <property type="component" value="Unassembled WGS sequence"/>
</dbReference>
<dbReference type="InterPro" id="IPR019704">
    <property type="entry name" value="Flagellar_assmbl_FliX_class2"/>
</dbReference>
<gene>
    <name evidence="2" type="primary">fliX</name>
    <name evidence="2" type="ORF">ROR02_19210</name>
</gene>
<dbReference type="GO" id="GO:0044781">
    <property type="term" value="P:bacterial-type flagellum organization"/>
    <property type="evidence" value="ECO:0007669"/>
    <property type="project" value="InterPro"/>
</dbReference>
<dbReference type="AlphaFoldDB" id="A0A512H8R2"/>
<organism evidence="2 3">
    <name type="scientific">Pararhodospirillum oryzae</name>
    <dbReference type="NCBI Taxonomy" id="478448"/>
    <lineage>
        <taxon>Bacteria</taxon>
        <taxon>Pseudomonadati</taxon>
        <taxon>Pseudomonadota</taxon>
        <taxon>Alphaproteobacteria</taxon>
        <taxon>Rhodospirillales</taxon>
        <taxon>Rhodospirillaceae</taxon>
        <taxon>Pararhodospirillum</taxon>
    </lineage>
</organism>
<feature type="region of interest" description="Disordered" evidence="1">
    <location>
        <begin position="1"/>
        <end position="26"/>
    </location>
</feature>
<proteinExistence type="predicted"/>
<keyword evidence="2" id="KW-0966">Cell projection</keyword>
<dbReference type="RefSeq" id="WP_170245058.1">
    <property type="nucleotide sequence ID" value="NZ_BJZO01000048.1"/>
</dbReference>
<keyword evidence="2" id="KW-0969">Cilium</keyword>
<reference evidence="2 3" key="1">
    <citation type="submission" date="2019-07" db="EMBL/GenBank/DDBJ databases">
        <title>Whole genome shotgun sequence of Rhodospirillum oryzae NBRC 107573.</title>
        <authorList>
            <person name="Hosoyama A."/>
            <person name="Uohara A."/>
            <person name="Ohji S."/>
            <person name="Ichikawa N."/>
        </authorList>
    </citation>
    <scope>NUCLEOTIDE SEQUENCE [LARGE SCALE GENOMIC DNA]</scope>
    <source>
        <strain evidence="2 3">NBRC 107573</strain>
    </source>
</reference>
<comment type="caution">
    <text evidence="2">The sequence shown here is derived from an EMBL/GenBank/DDBJ whole genome shotgun (WGS) entry which is preliminary data.</text>
</comment>
<evidence type="ECO:0000313" key="2">
    <source>
        <dbReference type="EMBL" id="GEO81790.1"/>
    </source>
</evidence>
<feature type="compositionally biased region" description="Basic and acidic residues" evidence="1">
    <location>
        <begin position="8"/>
        <end position="26"/>
    </location>
</feature>
<sequence>MRIGGIRPGDKPAPRKTDRAGKSERGAFDRALRSVLGLDADSTPVEGTAPLSGVEGLLALQEVDASPAPSEREARRQGTAWGTQVLDDLDRLRLAMLDGAIPVAVLDDLAQSLRARAALEEAPPDPRLSSLLDAIELRAEVERAKLDRP</sequence>
<keyword evidence="2" id="KW-0282">Flagellum</keyword>